<name>C0D6J4_9FIRM</name>
<sequence length="46" mass="5558">MLLLFCFCAKTTICFVLNSPARLLIQQFIVNLYCYYNIYFYNFNTL</sequence>
<dbReference type="HOGENOM" id="CLU_3181873_0_0_9"/>
<evidence type="ECO:0000313" key="1">
    <source>
        <dbReference type="EMBL" id="EEG53061.1"/>
    </source>
</evidence>
<accession>C0D6J4</accession>
<comment type="caution">
    <text evidence="1">The sequence shown here is derived from an EMBL/GenBank/DDBJ whole genome shotgun (WGS) entry which is preliminary data.</text>
</comment>
<proteinExistence type="predicted"/>
<organism evidence="1 2">
    <name type="scientific">[Clostridium] asparagiforme DSM 15981</name>
    <dbReference type="NCBI Taxonomy" id="518636"/>
    <lineage>
        <taxon>Bacteria</taxon>
        <taxon>Bacillati</taxon>
        <taxon>Bacillota</taxon>
        <taxon>Clostridia</taxon>
        <taxon>Lachnospirales</taxon>
        <taxon>Lachnospiraceae</taxon>
        <taxon>Enterocloster</taxon>
    </lineage>
</organism>
<dbReference type="AlphaFoldDB" id="C0D6J4"/>
<keyword evidence="2" id="KW-1185">Reference proteome</keyword>
<protein>
    <submittedName>
        <fullName evidence="1">Uncharacterized protein</fullName>
    </submittedName>
</protein>
<gene>
    <name evidence="1" type="ORF">CLOSTASPAR_04891</name>
</gene>
<dbReference type="EMBL" id="ACCJ01000406">
    <property type="protein sequence ID" value="EEG53061.1"/>
    <property type="molecule type" value="Genomic_DNA"/>
</dbReference>
<dbReference type="Proteomes" id="UP000004756">
    <property type="component" value="Unassembled WGS sequence"/>
</dbReference>
<reference evidence="1 2" key="1">
    <citation type="submission" date="2009-02" db="EMBL/GenBank/DDBJ databases">
        <title>Draft genome sequence of Clostridium asparagiforme (DSM 15981).</title>
        <authorList>
            <person name="Sudarsanam P."/>
            <person name="Ley R."/>
            <person name="Guruge J."/>
            <person name="Turnbaugh P.J."/>
            <person name="Mahowald M."/>
            <person name="Liep D."/>
            <person name="Gordon J."/>
        </authorList>
    </citation>
    <scope>NUCLEOTIDE SEQUENCE [LARGE SCALE GENOMIC DNA]</scope>
    <source>
        <strain evidence="1 2">DSM 15981</strain>
    </source>
</reference>
<evidence type="ECO:0000313" key="2">
    <source>
        <dbReference type="Proteomes" id="UP000004756"/>
    </source>
</evidence>